<organism evidence="1">
    <name type="scientific">marine metagenome</name>
    <dbReference type="NCBI Taxonomy" id="408172"/>
    <lineage>
        <taxon>unclassified sequences</taxon>
        <taxon>metagenomes</taxon>
        <taxon>ecological metagenomes</taxon>
    </lineage>
</organism>
<gene>
    <name evidence="1" type="ORF">METZ01_LOCUS264505</name>
</gene>
<protein>
    <submittedName>
        <fullName evidence="1">Uncharacterized protein</fullName>
    </submittedName>
</protein>
<proteinExistence type="predicted"/>
<dbReference type="AlphaFoldDB" id="A0A382JLZ9"/>
<accession>A0A382JLZ9</accession>
<reference evidence="1" key="1">
    <citation type="submission" date="2018-05" db="EMBL/GenBank/DDBJ databases">
        <authorList>
            <person name="Lanie J.A."/>
            <person name="Ng W.-L."/>
            <person name="Kazmierczak K.M."/>
            <person name="Andrzejewski T.M."/>
            <person name="Davidsen T.M."/>
            <person name="Wayne K.J."/>
            <person name="Tettelin H."/>
            <person name="Glass J.I."/>
            <person name="Rusch D."/>
            <person name="Podicherti R."/>
            <person name="Tsui H.-C.T."/>
            <person name="Winkler M.E."/>
        </authorList>
    </citation>
    <scope>NUCLEOTIDE SEQUENCE</scope>
</reference>
<name>A0A382JLZ9_9ZZZZ</name>
<sequence>MSDIEALDAINVEWEAKATLTQGPRNEAGFTAEVKPRTTGNLEVLTRAAEMASLRYQQCRALSMRAELRADEATRTAEAAKRGLLQIARRFDVHCDSANRLVDMKGALI</sequence>
<dbReference type="EMBL" id="UINC01074450">
    <property type="protein sequence ID" value="SVC11651.1"/>
    <property type="molecule type" value="Genomic_DNA"/>
</dbReference>
<evidence type="ECO:0000313" key="1">
    <source>
        <dbReference type="EMBL" id="SVC11651.1"/>
    </source>
</evidence>